<protein>
    <submittedName>
        <fullName evidence="9">MFS general substrate transporter</fullName>
    </submittedName>
</protein>
<comment type="subcellular location">
    <subcellularLocation>
        <location evidence="1">Membrane</location>
        <topology evidence="1">Multi-pass membrane protein</topology>
    </subcellularLocation>
</comment>
<feature type="transmembrane region" description="Helical" evidence="7">
    <location>
        <begin position="273"/>
        <end position="293"/>
    </location>
</feature>
<dbReference type="Pfam" id="PF07690">
    <property type="entry name" value="MFS_1"/>
    <property type="match status" value="1"/>
</dbReference>
<dbReference type="EMBL" id="MU004239">
    <property type="protein sequence ID" value="KAF2666273.1"/>
    <property type="molecule type" value="Genomic_DNA"/>
</dbReference>
<dbReference type="PROSITE" id="PS50850">
    <property type="entry name" value="MFS"/>
    <property type="match status" value="1"/>
</dbReference>
<reference evidence="9" key="1">
    <citation type="journal article" date="2020" name="Stud. Mycol.">
        <title>101 Dothideomycetes genomes: a test case for predicting lifestyles and emergence of pathogens.</title>
        <authorList>
            <person name="Haridas S."/>
            <person name="Albert R."/>
            <person name="Binder M."/>
            <person name="Bloem J."/>
            <person name="Labutti K."/>
            <person name="Salamov A."/>
            <person name="Andreopoulos B."/>
            <person name="Baker S."/>
            <person name="Barry K."/>
            <person name="Bills G."/>
            <person name="Bluhm B."/>
            <person name="Cannon C."/>
            <person name="Castanera R."/>
            <person name="Culley D."/>
            <person name="Daum C."/>
            <person name="Ezra D."/>
            <person name="Gonzalez J."/>
            <person name="Henrissat B."/>
            <person name="Kuo A."/>
            <person name="Liang C."/>
            <person name="Lipzen A."/>
            <person name="Lutzoni F."/>
            <person name="Magnuson J."/>
            <person name="Mondo S."/>
            <person name="Nolan M."/>
            <person name="Ohm R."/>
            <person name="Pangilinan J."/>
            <person name="Park H.-J."/>
            <person name="Ramirez L."/>
            <person name="Alfaro M."/>
            <person name="Sun H."/>
            <person name="Tritt A."/>
            <person name="Yoshinaga Y."/>
            <person name="Zwiers L.-H."/>
            <person name="Turgeon B."/>
            <person name="Goodwin S."/>
            <person name="Spatafora J."/>
            <person name="Crous P."/>
            <person name="Grigoriev I."/>
        </authorList>
    </citation>
    <scope>NUCLEOTIDE SEQUENCE</scope>
    <source>
        <strain evidence="9">CBS 115976</strain>
    </source>
</reference>
<evidence type="ECO:0000256" key="7">
    <source>
        <dbReference type="SAM" id="Phobius"/>
    </source>
</evidence>
<gene>
    <name evidence="9" type="ORF">BT63DRAFT_458634</name>
</gene>
<evidence type="ECO:0000256" key="6">
    <source>
        <dbReference type="SAM" id="MobiDB-lite"/>
    </source>
</evidence>
<feature type="transmembrane region" description="Helical" evidence="7">
    <location>
        <begin position="347"/>
        <end position="368"/>
    </location>
</feature>
<feature type="transmembrane region" description="Helical" evidence="7">
    <location>
        <begin position="63"/>
        <end position="89"/>
    </location>
</feature>
<dbReference type="InterPro" id="IPR011701">
    <property type="entry name" value="MFS"/>
</dbReference>
<feature type="transmembrane region" description="Helical" evidence="7">
    <location>
        <begin position="241"/>
        <end position="261"/>
    </location>
</feature>
<dbReference type="CDD" id="cd17502">
    <property type="entry name" value="MFS_Azr1_MDR_like"/>
    <property type="match status" value="1"/>
</dbReference>
<dbReference type="Proteomes" id="UP000799302">
    <property type="component" value="Unassembled WGS sequence"/>
</dbReference>
<dbReference type="OrthoDB" id="10021397at2759"/>
<feature type="transmembrane region" description="Helical" evidence="7">
    <location>
        <begin position="138"/>
        <end position="161"/>
    </location>
</feature>
<feature type="transmembrane region" description="Helical" evidence="7">
    <location>
        <begin position="511"/>
        <end position="532"/>
    </location>
</feature>
<feature type="domain" description="Major facilitator superfamily (MFS) profile" evidence="8">
    <location>
        <begin position="1"/>
        <end position="535"/>
    </location>
</feature>
<feature type="transmembrane region" description="Helical" evidence="7">
    <location>
        <begin position="375"/>
        <end position="393"/>
    </location>
</feature>
<dbReference type="InterPro" id="IPR036259">
    <property type="entry name" value="MFS_trans_sf"/>
</dbReference>
<evidence type="ECO:0000313" key="10">
    <source>
        <dbReference type="Proteomes" id="UP000799302"/>
    </source>
</evidence>
<dbReference type="AlphaFoldDB" id="A0A6A6U4Q8"/>
<evidence type="ECO:0000259" key="8">
    <source>
        <dbReference type="PROSITE" id="PS50850"/>
    </source>
</evidence>
<evidence type="ECO:0000256" key="4">
    <source>
        <dbReference type="ARBA" id="ARBA00022989"/>
    </source>
</evidence>
<organism evidence="9 10">
    <name type="scientific">Microthyrium microscopicum</name>
    <dbReference type="NCBI Taxonomy" id="703497"/>
    <lineage>
        <taxon>Eukaryota</taxon>
        <taxon>Fungi</taxon>
        <taxon>Dikarya</taxon>
        <taxon>Ascomycota</taxon>
        <taxon>Pezizomycotina</taxon>
        <taxon>Dothideomycetes</taxon>
        <taxon>Dothideomycetes incertae sedis</taxon>
        <taxon>Microthyriales</taxon>
        <taxon>Microthyriaceae</taxon>
        <taxon>Microthyrium</taxon>
    </lineage>
</organism>
<feature type="transmembrane region" description="Helical" evidence="7">
    <location>
        <begin position="438"/>
        <end position="457"/>
    </location>
</feature>
<dbReference type="FunFam" id="1.20.1250.20:FF:000196">
    <property type="entry name" value="MFS toxin efflux pump (AflT)"/>
    <property type="match status" value="1"/>
</dbReference>
<dbReference type="PANTHER" id="PTHR23501">
    <property type="entry name" value="MAJOR FACILITATOR SUPERFAMILY"/>
    <property type="match status" value="1"/>
</dbReference>
<dbReference type="InterPro" id="IPR020846">
    <property type="entry name" value="MFS_dom"/>
</dbReference>
<feature type="transmembrane region" description="Helical" evidence="7">
    <location>
        <begin position="197"/>
        <end position="220"/>
    </location>
</feature>
<keyword evidence="5 7" id="KW-0472">Membrane</keyword>
<feature type="transmembrane region" description="Helical" evidence="7">
    <location>
        <begin position="405"/>
        <end position="426"/>
    </location>
</feature>
<feature type="transmembrane region" description="Helical" evidence="7">
    <location>
        <begin position="314"/>
        <end position="335"/>
    </location>
</feature>
<keyword evidence="3 7" id="KW-0812">Transmembrane</keyword>
<feature type="region of interest" description="Disordered" evidence="6">
    <location>
        <begin position="1"/>
        <end position="40"/>
    </location>
</feature>
<dbReference type="Gene3D" id="1.20.1250.20">
    <property type="entry name" value="MFS general substrate transporter like domains"/>
    <property type="match status" value="2"/>
</dbReference>
<feature type="transmembrane region" description="Helical" evidence="7">
    <location>
        <begin position="173"/>
        <end position="191"/>
    </location>
</feature>
<dbReference type="GO" id="GO:0022857">
    <property type="term" value="F:transmembrane transporter activity"/>
    <property type="evidence" value="ECO:0007669"/>
    <property type="project" value="InterPro"/>
</dbReference>
<evidence type="ECO:0000256" key="3">
    <source>
        <dbReference type="ARBA" id="ARBA00022692"/>
    </source>
</evidence>
<keyword evidence="2" id="KW-0813">Transport</keyword>
<evidence type="ECO:0000256" key="2">
    <source>
        <dbReference type="ARBA" id="ARBA00022448"/>
    </source>
</evidence>
<dbReference type="GO" id="GO:0005886">
    <property type="term" value="C:plasma membrane"/>
    <property type="evidence" value="ECO:0007669"/>
    <property type="project" value="TreeGrafter"/>
</dbReference>
<proteinExistence type="predicted"/>
<accession>A0A6A6U4Q8</accession>
<keyword evidence="4 7" id="KW-1133">Transmembrane helix</keyword>
<name>A0A6A6U4Q8_9PEZI</name>
<evidence type="ECO:0000256" key="1">
    <source>
        <dbReference type="ARBA" id="ARBA00004141"/>
    </source>
</evidence>
<evidence type="ECO:0000256" key="5">
    <source>
        <dbReference type="ARBA" id="ARBA00023136"/>
    </source>
</evidence>
<dbReference type="PANTHER" id="PTHR23501:SF177">
    <property type="entry name" value="MAJOR FACILITATOR SUPERFAMILY (MFS) PROFILE DOMAIN-CONTAINING PROTEIN-RELATED"/>
    <property type="match status" value="1"/>
</dbReference>
<feature type="compositionally biased region" description="Basic and acidic residues" evidence="6">
    <location>
        <begin position="29"/>
        <end position="40"/>
    </location>
</feature>
<feature type="transmembrane region" description="Helical" evidence="7">
    <location>
        <begin position="101"/>
        <end position="118"/>
    </location>
</feature>
<dbReference type="SUPFAM" id="SSF103473">
    <property type="entry name" value="MFS general substrate transporter"/>
    <property type="match status" value="1"/>
</dbReference>
<keyword evidence="10" id="KW-1185">Reference proteome</keyword>
<sequence length="545" mass="58302">MTSDQLSSHGPGDTEKQFESGITTPDLVGDEKLKHHDQQKEFEDVQVNDLAASDEEYPTGRRLVPIIVSLVLSVFLVSLDMTIVGTAIPKITDEFHGLDQVAWYGAAYFMTFGGFQSASGKFFKYFPLKASFIGSIGIFELVSGVGAAGIATGAFTMIAFAAKPALRPNMMGIVGAVYGLSSVIGPILGGVFSDKTTWRWCFFVNLPVGGLSAILIFIFFKTPKHAKVVPATPKEKFLQMDPVGLILIMAGIISFILAMQYGGQTHPWKSSVVIGLLVGAVLIWAVFIAWESWQGERAMLIPRLMKQHHMWQPSFFQFFFAAGYFVLLYYLPIYFQSVDNATPIHSGVLNLPLVLGIALGSTVSGIIVSKTGHAAPFMMLGAVMGTVASGLIYTFDIGTGSGKWIGYQALYGIFMGMGFQMAINIAQASSKPEDISSATAMVFFFQTIGGAFAISAAQSGFVNRLLGVLPTSAPGVDPMKVIATGATEIRHAFSAGDVAGIVQAYMAGVKVTFIIMIALCSTTIIAACMAPWKRINAESLSGGVA</sequence>
<evidence type="ECO:0000313" key="9">
    <source>
        <dbReference type="EMBL" id="KAF2666273.1"/>
    </source>
</evidence>